<dbReference type="Pfam" id="PF13817">
    <property type="entry name" value="DDE_Tnp_IS66_C"/>
    <property type="match status" value="1"/>
</dbReference>
<dbReference type="AlphaFoldDB" id="A0AAE3M8I4"/>
<feature type="domain" description="Transposase IS66 C-terminal" evidence="1">
    <location>
        <begin position="1"/>
        <end position="35"/>
    </location>
</feature>
<dbReference type="EMBL" id="JAPDPJ010000089">
    <property type="protein sequence ID" value="MCW3789206.1"/>
    <property type="molecule type" value="Genomic_DNA"/>
</dbReference>
<name>A0AAE3M8I4_9BACT</name>
<keyword evidence="3" id="KW-1185">Reference proteome</keyword>
<dbReference type="RefSeq" id="WP_301192775.1">
    <property type="nucleotide sequence ID" value="NZ_JAPDPJ010000089.1"/>
</dbReference>
<dbReference type="InterPro" id="IPR039552">
    <property type="entry name" value="IS66_C"/>
</dbReference>
<organism evidence="2 3">
    <name type="scientific">Plebeiibacterium sediminum</name>
    <dbReference type="NCBI Taxonomy" id="2992112"/>
    <lineage>
        <taxon>Bacteria</taxon>
        <taxon>Pseudomonadati</taxon>
        <taxon>Bacteroidota</taxon>
        <taxon>Bacteroidia</taxon>
        <taxon>Marinilabiliales</taxon>
        <taxon>Marinilabiliaceae</taxon>
        <taxon>Plebeiibacterium</taxon>
    </lineage>
</organism>
<accession>A0AAE3M8I4</accession>
<evidence type="ECO:0000259" key="1">
    <source>
        <dbReference type="Pfam" id="PF13817"/>
    </source>
</evidence>
<protein>
    <submittedName>
        <fullName evidence="2">Transposase domain-containing protein</fullName>
    </submittedName>
</protein>
<evidence type="ECO:0000313" key="2">
    <source>
        <dbReference type="EMBL" id="MCW3789206.1"/>
    </source>
</evidence>
<proteinExistence type="predicted"/>
<reference evidence="2" key="1">
    <citation type="submission" date="2022-10" db="EMBL/GenBank/DDBJ databases">
        <authorList>
            <person name="Yu W.X."/>
        </authorList>
    </citation>
    <scope>NUCLEOTIDE SEQUENCE</scope>
    <source>
        <strain evidence="2">AAT</strain>
    </source>
</reference>
<comment type="caution">
    <text evidence="2">The sequence shown here is derived from an EMBL/GenBank/DDBJ whole genome shotgun (WGS) entry which is preliminary data.</text>
</comment>
<evidence type="ECO:0000313" key="3">
    <source>
        <dbReference type="Proteomes" id="UP001209229"/>
    </source>
</evidence>
<gene>
    <name evidence="2" type="ORF">OM075_22270</name>
</gene>
<sequence length="43" mass="5018">MGTCKLNNVDPYEWMTDVLNRLPDHKANKLHELLPTNWKPVGQ</sequence>
<dbReference type="Proteomes" id="UP001209229">
    <property type="component" value="Unassembled WGS sequence"/>
</dbReference>